<evidence type="ECO:0000313" key="3">
    <source>
        <dbReference type="Proteomes" id="UP000245380"/>
    </source>
</evidence>
<organism evidence="2 3">
    <name type="scientific">Sulfoacidibacillus thermotolerans</name>
    <name type="common">Acidibacillus sulfuroxidans</name>
    <dbReference type="NCBI Taxonomy" id="1765684"/>
    <lineage>
        <taxon>Bacteria</taxon>
        <taxon>Bacillati</taxon>
        <taxon>Bacillota</taxon>
        <taxon>Bacilli</taxon>
        <taxon>Bacillales</taxon>
        <taxon>Alicyclobacillaceae</taxon>
        <taxon>Sulfoacidibacillus</taxon>
    </lineage>
</organism>
<dbReference type="PANTHER" id="PTHR43031:SF17">
    <property type="entry name" value="SULFURTRANSFERASE YTWF-RELATED"/>
    <property type="match status" value="1"/>
</dbReference>
<name>A0A2U3D7F0_SULT2</name>
<reference evidence="2 3" key="1">
    <citation type="submission" date="2016-11" db="EMBL/GenBank/DDBJ databases">
        <title>Comparative genomics of Acidibacillus ferroxidans species.</title>
        <authorList>
            <person name="Oliveira G."/>
            <person name="Nunes G."/>
            <person name="Oliveira R."/>
            <person name="Araujo F."/>
            <person name="Salim A."/>
            <person name="Scholte L."/>
            <person name="Morais D."/>
            <person name="Nancucheo I."/>
            <person name="Johnson D.B."/>
            <person name="Grail B."/>
            <person name="Bittencourt J."/>
            <person name="Valadares R."/>
        </authorList>
    </citation>
    <scope>NUCLEOTIDE SEQUENCE [LARGE SCALE GENOMIC DNA]</scope>
    <source>
        <strain evidence="2 3">Y002</strain>
    </source>
</reference>
<evidence type="ECO:0000259" key="1">
    <source>
        <dbReference type="PROSITE" id="PS50206"/>
    </source>
</evidence>
<gene>
    <name evidence="2" type="ORF">BM613_09490</name>
</gene>
<dbReference type="InterPro" id="IPR001307">
    <property type="entry name" value="Thiosulphate_STrfase_CS"/>
</dbReference>
<keyword evidence="3" id="KW-1185">Reference proteome</keyword>
<dbReference type="EMBL" id="MPDK01000016">
    <property type="protein sequence ID" value="PWI57216.1"/>
    <property type="molecule type" value="Genomic_DNA"/>
</dbReference>
<dbReference type="Gene3D" id="3.40.250.10">
    <property type="entry name" value="Rhodanese-like domain"/>
    <property type="match status" value="1"/>
</dbReference>
<dbReference type="InterPro" id="IPR036873">
    <property type="entry name" value="Rhodanese-like_dom_sf"/>
</dbReference>
<dbReference type="OrthoDB" id="9800872at2"/>
<dbReference type="PROSITE" id="PS50206">
    <property type="entry name" value="RHODANESE_3"/>
    <property type="match status" value="1"/>
</dbReference>
<accession>A0A2U3D7F0</accession>
<proteinExistence type="predicted"/>
<dbReference type="SMART" id="SM00450">
    <property type="entry name" value="RHOD"/>
    <property type="match status" value="1"/>
</dbReference>
<dbReference type="Pfam" id="PF00581">
    <property type="entry name" value="Rhodanese"/>
    <property type="match status" value="1"/>
</dbReference>
<dbReference type="CDD" id="cd00158">
    <property type="entry name" value="RHOD"/>
    <property type="match status" value="1"/>
</dbReference>
<dbReference type="InterPro" id="IPR001763">
    <property type="entry name" value="Rhodanese-like_dom"/>
</dbReference>
<dbReference type="Proteomes" id="UP000245380">
    <property type="component" value="Unassembled WGS sequence"/>
</dbReference>
<dbReference type="GO" id="GO:0004792">
    <property type="term" value="F:thiosulfate-cyanide sulfurtransferase activity"/>
    <property type="evidence" value="ECO:0007669"/>
    <property type="project" value="InterPro"/>
</dbReference>
<dbReference type="RefSeq" id="WP_109430958.1">
    <property type="nucleotide sequence ID" value="NZ_MPDK01000016.1"/>
</dbReference>
<dbReference type="PROSITE" id="PS00380">
    <property type="entry name" value="RHODANESE_1"/>
    <property type="match status" value="1"/>
</dbReference>
<evidence type="ECO:0000313" key="2">
    <source>
        <dbReference type="EMBL" id="PWI57216.1"/>
    </source>
</evidence>
<dbReference type="InterPro" id="IPR050229">
    <property type="entry name" value="GlpE_sulfurtransferase"/>
</dbReference>
<dbReference type="AlphaFoldDB" id="A0A2U3D7F0"/>
<comment type="caution">
    <text evidence="2">The sequence shown here is derived from an EMBL/GenBank/DDBJ whole genome shotgun (WGS) entry which is preliminary data.</text>
</comment>
<keyword evidence="2" id="KW-0808">Transferase</keyword>
<feature type="domain" description="Rhodanese" evidence="1">
    <location>
        <begin position="17"/>
        <end position="101"/>
    </location>
</feature>
<dbReference type="SUPFAM" id="SSF52821">
    <property type="entry name" value="Rhodanese/Cell cycle control phosphatase"/>
    <property type="match status" value="1"/>
</dbReference>
<dbReference type="PANTHER" id="PTHR43031">
    <property type="entry name" value="FAD-DEPENDENT OXIDOREDUCTASE"/>
    <property type="match status" value="1"/>
</dbReference>
<sequence length="101" mass="11331">MAVPQWMSIDVKERMKANKNLQIIDVREPYEYNSGHIPGAKSIPLGQLQHRHHEIDKNEEAVIVCLSGGRSSSACNFLHSMGYKNIYNLMGGMSGWDGDVE</sequence>
<protein>
    <submittedName>
        <fullName evidence="2">Sulfurtransferase</fullName>
    </submittedName>
</protein>